<evidence type="ECO:0000256" key="2">
    <source>
        <dbReference type="ARBA" id="ARBA00012513"/>
    </source>
</evidence>
<dbReference type="Pfam" id="PF07714">
    <property type="entry name" value="PK_Tyr_Ser-Thr"/>
    <property type="match status" value="1"/>
</dbReference>
<evidence type="ECO:0000313" key="18">
    <source>
        <dbReference type="Proteomes" id="UP001179952"/>
    </source>
</evidence>
<feature type="domain" description="Protein kinase" evidence="16">
    <location>
        <begin position="597"/>
        <end position="768"/>
    </location>
</feature>
<feature type="chain" id="PRO_5043698440" description="non-specific serine/threonine protein kinase" evidence="15">
    <location>
        <begin position="22"/>
        <end position="768"/>
    </location>
</feature>
<dbReference type="EMBL" id="JAUJYN010000008">
    <property type="protein sequence ID" value="KAK1265117.1"/>
    <property type="molecule type" value="Genomic_DNA"/>
</dbReference>
<evidence type="ECO:0000259" key="16">
    <source>
        <dbReference type="PROSITE" id="PS50011"/>
    </source>
</evidence>
<dbReference type="InterPro" id="IPR013210">
    <property type="entry name" value="LRR_N_plant-typ"/>
</dbReference>
<dbReference type="SUPFAM" id="SSF56112">
    <property type="entry name" value="Protein kinase-like (PK-like)"/>
    <property type="match status" value="1"/>
</dbReference>
<evidence type="ECO:0000256" key="11">
    <source>
        <dbReference type="ARBA" id="ARBA00023136"/>
    </source>
</evidence>
<dbReference type="Gene3D" id="3.30.200.20">
    <property type="entry name" value="Phosphorylase Kinase, domain 1"/>
    <property type="match status" value="1"/>
</dbReference>
<evidence type="ECO:0000256" key="9">
    <source>
        <dbReference type="ARBA" id="ARBA00022777"/>
    </source>
</evidence>
<evidence type="ECO:0000256" key="6">
    <source>
        <dbReference type="ARBA" id="ARBA00022729"/>
    </source>
</evidence>
<gene>
    <name evidence="17" type="ORF">QJS04_geneDACA016927</name>
</gene>
<dbReference type="PANTHER" id="PTHR45974">
    <property type="entry name" value="RECEPTOR-LIKE PROTEIN 55"/>
    <property type="match status" value="1"/>
</dbReference>
<dbReference type="GO" id="GO:0005524">
    <property type="term" value="F:ATP binding"/>
    <property type="evidence" value="ECO:0007669"/>
    <property type="project" value="UniProtKB-UniRule"/>
</dbReference>
<name>A0AAV9AM54_ACOGR</name>
<evidence type="ECO:0000256" key="7">
    <source>
        <dbReference type="ARBA" id="ARBA00022737"/>
    </source>
</evidence>
<feature type="signal peptide" evidence="15">
    <location>
        <begin position="1"/>
        <end position="21"/>
    </location>
</feature>
<dbReference type="GO" id="GO:0004674">
    <property type="term" value="F:protein serine/threonine kinase activity"/>
    <property type="evidence" value="ECO:0007669"/>
    <property type="project" value="UniProtKB-KW"/>
</dbReference>
<keyword evidence="8 13" id="KW-0547">Nucleotide-binding</keyword>
<dbReference type="FunFam" id="3.80.10.10:FF:000363">
    <property type="entry name" value="Leucine-rich repeat family protein"/>
    <property type="match status" value="1"/>
</dbReference>
<keyword evidence="3" id="KW-0723">Serine/threonine-protein kinase</keyword>
<dbReference type="PROSITE" id="PS00107">
    <property type="entry name" value="PROTEIN_KINASE_ATP"/>
    <property type="match status" value="1"/>
</dbReference>
<reference evidence="17" key="1">
    <citation type="journal article" date="2023" name="Nat. Commun.">
        <title>Diploid and tetraploid genomes of Acorus and the evolution of monocots.</title>
        <authorList>
            <person name="Ma L."/>
            <person name="Liu K.W."/>
            <person name="Li Z."/>
            <person name="Hsiao Y.Y."/>
            <person name="Qi Y."/>
            <person name="Fu T."/>
            <person name="Tang G.D."/>
            <person name="Zhang D."/>
            <person name="Sun W.H."/>
            <person name="Liu D.K."/>
            <person name="Li Y."/>
            <person name="Chen G.Z."/>
            <person name="Liu X.D."/>
            <person name="Liao X.Y."/>
            <person name="Jiang Y.T."/>
            <person name="Yu X."/>
            <person name="Hao Y."/>
            <person name="Huang J."/>
            <person name="Zhao X.W."/>
            <person name="Ke S."/>
            <person name="Chen Y.Y."/>
            <person name="Wu W.L."/>
            <person name="Hsu J.L."/>
            <person name="Lin Y.F."/>
            <person name="Huang M.D."/>
            <person name="Li C.Y."/>
            <person name="Huang L."/>
            <person name="Wang Z.W."/>
            <person name="Zhao X."/>
            <person name="Zhong W.Y."/>
            <person name="Peng D.H."/>
            <person name="Ahmad S."/>
            <person name="Lan S."/>
            <person name="Zhang J.S."/>
            <person name="Tsai W.C."/>
            <person name="Van de Peer Y."/>
            <person name="Liu Z.J."/>
        </authorList>
    </citation>
    <scope>NUCLEOTIDE SEQUENCE</scope>
    <source>
        <strain evidence="17">SCP</strain>
    </source>
</reference>
<feature type="compositionally biased region" description="Low complexity" evidence="14">
    <location>
        <begin position="715"/>
        <end position="726"/>
    </location>
</feature>
<dbReference type="PANTHER" id="PTHR45974:SF242">
    <property type="entry name" value="LEUCINE-RICH REPEAT PROTEIN KINASE FAMILY PROTEIN"/>
    <property type="match status" value="1"/>
</dbReference>
<dbReference type="Proteomes" id="UP001179952">
    <property type="component" value="Unassembled WGS sequence"/>
</dbReference>
<dbReference type="GO" id="GO:0005886">
    <property type="term" value="C:plasma membrane"/>
    <property type="evidence" value="ECO:0007669"/>
    <property type="project" value="UniProtKB-SubCell"/>
</dbReference>
<keyword evidence="18" id="KW-1185">Reference proteome</keyword>
<keyword evidence="7" id="KW-0677">Repeat</keyword>
<evidence type="ECO:0000256" key="5">
    <source>
        <dbReference type="ARBA" id="ARBA00022679"/>
    </source>
</evidence>
<evidence type="ECO:0000256" key="3">
    <source>
        <dbReference type="ARBA" id="ARBA00022527"/>
    </source>
</evidence>
<dbReference type="InterPro" id="IPR017441">
    <property type="entry name" value="Protein_kinase_ATP_BS"/>
</dbReference>
<dbReference type="FunFam" id="3.80.10.10:FF:000830">
    <property type="entry name" value="Predicted protein"/>
    <property type="match status" value="1"/>
</dbReference>
<keyword evidence="9 17" id="KW-0418">Kinase</keyword>
<evidence type="ECO:0000256" key="15">
    <source>
        <dbReference type="SAM" id="SignalP"/>
    </source>
</evidence>
<keyword evidence="11" id="KW-0472">Membrane</keyword>
<dbReference type="InterPro" id="IPR032675">
    <property type="entry name" value="LRR_dom_sf"/>
</dbReference>
<sequence>MDWLIRLLLLLSIAGLHTVYCDTNGQDAGALLSLMNEWQNTPPSWGKSNDPCDTWEGVRCSNSRVTSLKLSTMGLKGTLNGDIGQLTALQSLDLSYNPNITGPLTPTIGNLKQLTILILMGCSFSGNIPKELGNIPKLYYIALNSNKFTGSIPASLGSLSQLYWLDLADNQLSGTLPVSTGSSPGLDMLINTKHFHFNKNQLSGSIPEQLFNSSMTLIHVLFDNNRFTGNIPESLGSVQTLEVLRLDKNVLTGSVPSLKNLTSVNELNLANNQLSGPLPDLSGMSALNYVDLSNNIFAPSLVPKWMSQLQTLTVLAIEAGGIEGQLPTQLFSFPQLQQVLLKDNNLSGSLNLGNNISPPLQLIDLQNNNITGVSLGSAYLNTLILVGNPACSSRIVNDNYCRLQQQPTKAYSTSLASCGSRSCPTDQSLSPQCNCAYPYQGQLVFRAPFFRDLTNSTTFQSLETKLWQKLSIAPGTVSLQSPYFDNDNYLEVQLQLFPTSGQYFNRSEIQRIGFDLSNQTFNPPHIFGPYFFIASPYPFPGVGIYAFQQKKRAERAMELSKPFASWAPSGNDTDGAPQLKGARWFSYDDLKKSTNNFSNYNEIGSGGYGKVYRGILPTGQIVAIKRAQQGSMQGGREFKTEIELLSRVHHKNLVGLVGFCFEQGEQMLVYEFVPNGTLRDSLKGKFCVEESAADRPTMSELVKEIETILQNDGINTNTTSASSSATDFGITKGAPRHPYNDPLPKKDISSNAFEYSGGISFSAKVEPK</sequence>
<accession>A0AAV9AM54</accession>
<keyword evidence="17" id="KW-0675">Receptor</keyword>
<dbReference type="InterPro" id="IPR000719">
    <property type="entry name" value="Prot_kinase_dom"/>
</dbReference>
<evidence type="ECO:0000256" key="13">
    <source>
        <dbReference type="PROSITE-ProRule" id="PRU10141"/>
    </source>
</evidence>
<feature type="binding site" evidence="13">
    <location>
        <position position="625"/>
    </location>
    <ligand>
        <name>ATP</name>
        <dbReference type="ChEBI" id="CHEBI:30616"/>
    </ligand>
</feature>
<dbReference type="SUPFAM" id="SSF52058">
    <property type="entry name" value="L domain-like"/>
    <property type="match status" value="1"/>
</dbReference>
<evidence type="ECO:0000256" key="1">
    <source>
        <dbReference type="ARBA" id="ARBA00004162"/>
    </source>
</evidence>
<evidence type="ECO:0000256" key="8">
    <source>
        <dbReference type="ARBA" id="ARBA00022741"/>
    </source>
</evidence>
<proteinExistence type="predicted"/>
<dbReference type="EC" id="2.7.11.1" evidence="2"/>
<dbReference type="FunFam" id="3.30.200.20:FF:000328">
    <property type="entry name" value="Leucine-rich repeat protein kinase family protein"/>
    <property type="match status" value="1"/>
</dbReference>
<evidence type="ECO:0000256" key="4">
    <source>
        <dbReference type="ARBA" id="ARBA00022614"/>
    </source>
</evidence>
<dbReference type="Gene3D" id="3.80.10.10">
    <property type="entry name" value="Ribonuclease Inhibitor"/>
    <property type="match status" value="3"/>
</dbReference>
<dbReference type="AlphaFoldDB" id="A0AAV9AM54"/>
<dbReference type="PROSITE" id="PS50011">
    <property type="entry name" value="PROTEIN_KINASE_DOM"/>
    <property type="match status" value="1"/>
</dbReference>
<feature type="region of interest" description="Disordered" evidence="14">
    <location>
        <begin position="714"/>
        <end position="745"/>
    </location>
</feature>
<evidence type="ECO:0000256" key="12">
    <source>
        <dbReference type="ARBA" id="ARBA00023180"/>
    </source>
</evidence>
<protein>
    <recommendedName>
        <fullName evidence="2">non-specific serine/threonine protein kinase</fullName>
        <ecNumber evidence="2">2.7.11.1</ecNumber>
    </recommendedName>
</protein>
<keyword evidence="6 15" id="KW-0732">Signal</keyword>
<reference evidence="17" key="2">
    <citation type="submission" date="2023-06" db="EMBL/GenBank/DDBJ databases">
        <authorList>
            <person name="Ma L."/>
            <person name="Liu K.-W."/>
            <person name="Li Z."/>
            <person name="Hsiao Y.-Y."/>
            <person name="Qi Y."/>
            <person name="Fu T."/>
            <person name="Tang G."/>
            <person name="Zhang D."/>
            <person name="Sun W.-H."/>
            <person name="Liu D.-K."/>
            <person name="Li Y."/>
            <person name="Chen G.-Z."/>
            <person name="Liu X.-D."/>
            <person name="Liao X.-Y."/>
            <person name="Jiang Y.-T."/>
            <person name="Yu X."/>
            <person name="Hao Y."/>
            <person name="Huang J."/>
            <person name="Zhao X.-W."/>
            <person name="Ke S."/>
            <person name="Chen Y.-Y."/>
            <person name="Wu W.-L."/>
            <person name="Hsu J.-L."/>
            <person name="Lin Y.-F."/>
            <person name="Huang M.-D."/>
            <person name="Li C.-Y."/>
            <person name="Huang L."/>
            <person name="Wang Z.-W."/>
            <person name="Zhao X."/>
            <person name="Zhong W.-Y."/>
            <person name="Peng D.-H."/>
            <person name="Ahmad S."/>
            <person name="Lan S."/>
            <person name="Zhang J.-S."/>
            <person name="Tsai W.-C."/>
            <person name="Van De Peer Y."/>
            <person name="Liu Z.-J."/>
        </authorList>
    </citation>
    <scope>NUCLEOTIDE SEQUENCE</scope>
    <source>
        <strain evidence="17">SCP</strain>
        <tissue evidence="17">Leaves</tissue>
    </source>
</reference>
<dbReference type="InterPro" id="IPR001245">
    <property type="entry name" value="Ser-Thr/Tyr_kinase_cat_dom"/>
</dbReference>
<evidence type="ECO:0000313" key="17">
    <source>
        <dbReference type="EMBL" id="KAK1265117.1"/>
    </source>
</evidence>
<dbReference type="Pfam" id="PF08263">
    <property type="entry name" value="LRRNT_2"/>
    <property type="match status" value="1"/>
</dbReference>
<evidence type="ECO:0000256" key="14">
    <source>
        <dbReference type="SAM" id="MobiDB-lite"/>
    </source>
</evidence>
<comment type="subcellular location">
    <subcellularLocation>
        <location evidence="1">Cell membrane</location>
        <topology evidence="1">Single-pass membrane protein</topology>
    </subcellularLocation>
</comment>
<keyword evidence="5" id="KW-0808">Transferase</keyword>
<dbReference type="InterPro" id="IPR011009">
    <property type="entry name" value="Kinase-like_dom_sf"/>
</dbReference>
<evidence type="ECO:0000256" key="10">
    <source>
        <dbReference type="ARBA" id="ARBA00022840"/>
    </source>
</evidence>
<keyword evidence="12" id="KW-0325">Glycoprotein</keyword>
<keyword evidence="10 13" id="KW-0067">ATP-binding</keyword>
<keyword evidence="4" id="KW-0433">Leucine-rich repeat</keyword>
<organism evidence="17 18">
    <name type="scientific">Acorus gramineus</name>
    <name type="common">Dwarf sweet flag</name>
    <dbReference type="NCBI Taxonomy" id="55184"/>
    <lineage>
        <taxon>Eukaryota</taxon>
        <taxon>Viridiplantae</taxon>
        <taxon>Streptophyta</taxon>
        <taxon>Embryophyta</taxon>
        <taxon>Tracheophyta</taxon>
        <taxon>Spermatophyta</taxon>
        <taxon>Magnoliopsida</taxon>
        <taxon>Liliopsida</taxon>
        <taxon>Acoraceae</taxon>
        <taxon>Acorus</taxon>
    </lineage>
</organism>
<comment type="caution">
    <text evidence="17">The sequence shown here is derived from an EMBL/GenBank/DDBJ whole genome shotgun (WGS) entry which is preliminary data.</text>
</comment>